<dbReference type="PANTHER" id="PTHR33594:SF1">
    <property type="entry name" value="HD_PDEASE DOMAIN-CONTAINING PROTEIN"/>
    <property type="match status" value="1"/>
</dbReference>
<dbReference type="InterPro" id="IPR006674">
    <property type="entry name" value="HD_domain"/>
</dbReference>
<sequence>MIEVFRPQGTKHVHSSPLTQALLQPFAPHQELAQALLPLTLDSDDGSHDVAHLHRVWKNTRKISQQEGGNRRILCAAVLLHDCVAVEKNSPQRHLASRMAAEKGALMLKQLGWEPQDIAETAHAIEAHSFSAAITPESLEAKIIQDADRLDAIGMIGVARCFYIGGRMRSALYDAADPLAEQRQYDDKRFSLDHFETKLFKLQEGFQTATGKKMALERTERMRRFLSELLEEM</sequence>
<dbReference type="SMART" id="SM00471">
    <property type="entry name" value="HDc"/>
    <property type="match status" value="1"/>
</dbReference>
<dbReference type="PROSITE" id="PS51831">
    <property type="entry name" value="HD"/>
    <property type="match status" value="1"/>
</dbReference>
<dbReference type="SUPFAM" id="SSF109604">
    <property type="entry name" value="HD-domain/PDEase-like"/>
    <property type="match status" value="1"/>
</dbReference>
<evidence type="ECO:0000313" key="2">
    <source>
        <dbReference type="EMBL" id="QQU53219.1"/>
    </source>
</evidence>
<accession>A0ABX7CY04</accession>
<evidence type="ECO:0000259" key="1">
    <source>
        <dbReference type="PROSITE" id="PS51831"/>
    </source>
</evidence>
<dbReference type="RefSeq" id="WP_104410896.1">
    <property type="nucleotide sequence ID" value="NZ_CAMFJW010000001.1"/>
</dbReference>
<evidence type="ECO:0000313" key="3">
    <source>
        <dbReference type="Proteomes" id="UP000595237"/>
    </source>
</evidence>
<protein>
    <submittedName>
        <fullName evidence="2">HD domain-containing protein</fullName>
    </submittedName>
</protein>
<dbReference type="PANTHER" id="PTHR33594">
    <property type="entry name" value="SUPERFAMILY HYDROLASE, PUTATIVE (AFU_ORTHOLOGUE AFUA_1G03035)-RELATED"/>
    <property type="match status" value="1"/>
</dbReference>
<dbReference type="Proteomes" id="UP000595237">
    <property type="component" value="Chromosome"/>
</dbReference>
<gene>
    <name evidence="2" type="ORF">I6I38_12745</name>
</gene>
<feature type="domain" description="HD" evidence="1">
    <location>
        <begin position="49"/>
        <end position="153"/>
    </location>
</feature>
<reference evidence="2 3" key="1">
    <citation type="submission" date="2021-01" db="EMBL/GenBank/DDBJ databases">
        <title>FDA dAtabase for Regulatory Grade micrObial Sequences (FDA-ARGOS): Supporting development and validation of Infectious Disease Dx tests.</title>
        <authorList>
            <person name="Blissenbach B."/>
            <person name="Krut O."/>
            <person name="Tallon L."/>
            <person name="Sadzewicz L."/>
            <person name="Zhao X."/>
            <person name="Boylan J."/>
            <person name="Ott S."/>
            <person name="Bowen H."/>
            <person name="Vavikolanu K."/>
            <person name="Mehta A."/>
            <person name="Aluvathingal J."/>
            <person name="Nadendla S."/>
            <person name="Yan Y."/>
            <person name="Sichtig H."/>
        </authorList>
    </citation>
    <scope>NUCLEOTIDE SEQUENCE [LARGE SCALE GENOMIC DNA]</scope>
    <source>
        <strain evidence="2 3">FDAARGOS_1081</strain>
    </source>
</reference>
<name>A0ABX7CY04_SERLI</name>
<dbReference type="InterPro" id="IPR003607">
    <property type="entry name" value="HD/PDEase_dom"/>
</dbReference>
<proteinExistence type="predicted"/>
<dbReference type="Pfam" id="PF01966">
    <property type="entry name" value="HD"/>
    <property type="match status" value="1"/>
</dbReference>
<dbReference type="CDD" id="cd00077">
    <property type="entry name" value="HDc"/>
    <property type="match status" value="1"/>
</dbReference>
<dbReference type="Gene3D" id="1.10.3210.50">
    <property type="match status" value="1"/>
</dbReference>
<keyword evidence="3" id="KW-1185">Reference proteome</keyword>
<dbReference type="EMBL" id="CP068148">
    <property type="protein sequence ID" value="QQU53219.1"/>
    <property type="molecule type" value="Genomic_DNA"/>
</dbReference>
<organism evidence="2 3">
    <name type="scientific">Serratia liquefaciens</name>
    <dbReference type="NCBI Taxonomy" id="614"/>
    <lineage>
        <taxon>Bacteria</taxon>
        <taxon>Pseudomonadati</taxon>
        <taxon>Pseudomonadota</taxon>
        <taxon>Gammaproteobacteria</taxon>
        <taxon>Enterobacterales</taxon>
        <taxon>Yersiniaceae</taxon>
        <taxon>Serratia</taxon>
    </lineage>
</organism>